<evidence type="ECO:0000256" key="2">
    <source>
        <dbReference type="ARBA" id="ARBA00052500"/>
    </source>
</evidence>
<comment type="caution">
    <text evidence="4">The sequence shown here is derived from an EMBL/GenBank/DDBJ whole genome shotgun (WGS) entry which is preliminary data.</text>
</comment>
<dbReference type="EMBL" id="JAEKFT010000026">
    <property type="protein sequence ID" value="MBT0963235.1"/>
    <property type="molecule type" value="Genomic_DNA"/>
</dbReference>
<comment type="catalytic activity">
    <reaction evidence="2">
        <text>L-tyrosine = (E)-4-coumarate + NH4(+)</text>
        <dbReference type="Rhea" id="RHEA:24906"/>
        <dbReference type="ChEBI" id="CHEBI:12876"/>
        <dbReference type="ChEBI" id="CHEBI:28938"/>
        <dbReference type="ChEBI" id="CHEBI:58315"/>
        <dbReference type="EC" id="4.3.1.23"/>
    </reaction>
</comment>
<sequence length="519" mass="55782">MKDTVHSPTLDPVVIGAGRLRLEDVVDAADGRRPVRLSGDAEFRARIARGGAYLERLLANNGTVYGVNTGYGESCTVTVPSDLVQELPLHLTRYHGCGLGRHLDDAATRAVLVTRLNSLAQGVSGVRLALLEQIEHLLAHDILPQIPEEGSVGASGDLTPLSYVAAALVGEREVRYRGEVRPALAVLEALDIAPLKLKPKEGLAIMNGTAVMTALACQAWSRADYLSRLATRITALASMAMQGNRGHFDPRLFAAKPHAGQAEAAAWVFADLPVDTDDGVMRLQDRYSIRCAPHVIGVLRDALPWMRRDIENELNSANDNPLIDPDDDWVLHGGHFYGGHIAFVMDAMKTAVANLADLLDRQVALMVDSKFNHGLPQNLSGASAERAMINHGFKAVQIGASAWTAEALKLTMPASVFSRSTECHNQDKVSMGTIAARDCLRVLELSEQVAAAALLAANQGLALRLQRGDLAAEALPAPVLAFHQQVSALSALVTEDRPLEADLRATLAAMRAKAWTLYA</sequence>
<dbReference type="FunFam" id="1.20.200.10:FF:000012">
    <property type="entry name" value="Tyrosine ammonia-lyase"/>
    <property type="match status" value="1"/>
</dbReference>
<reference evidence="5" key="1">
    <citation type="journal article" date="2022" name="ISME J.">
        <title>Genetic and phylogenetic analysis of dissimilatory iodate-reducing bacteria identifies potential niches across the world's oceans.</title>
        <authorList>
            <person name="Reyes-Umana V."/>
            <person name="Henning Z."/>
            <person name="Lee K."/>
            <person name="Barnum T.P."/>
            <person name="Coates J.D."/>
        </authorList>
    </citation>
    <scope>NUCLEOTIDE SEQUENCE [LARGE SCALE GENOMIC DNA]</scope>
    <source>
        <strain evidence="5">IR12</strain>
    </source>
</reference>
<dbReference type="GO" id="GO:0044550">
    <property type="term" value="P:secondary metabolite biosynthetic process"/>
    <property type="evidence" value="ECO:0007669"/>
    <property type="project" value="UniProtKB-ARBA"/>
</dbReference>
<dbReference type="SUPFAM" id="SSF48557">
    <property type="entry name" value="L-aspartase-like"/>
    <property type="match status" value="1"/>
</dbReference>
<dbReference type="FunFam" id="1.10.275.10:FF:000005">
    <property type="entry name" value="Histidine ammonia-lyase"/>
    <property type="match status" value="1"/>
</dbReference>
<keyword evidence="5" id="KW-1185">Reference proteome</keyword>
<dbReference type="PROSITE" id="PS00488">
    <property type="entry name" value="PAL_HISTIDASE"/>
    <property type="match status" value="1"/>
</dbReference>
<dbReference type="PANTHER" id="PTHR10362">
    <property type="entry name" value="HISTIDINE AMMONIA-LYASE"/>
    <property type="match status" value="1"/>
</dbReference>
<dbReference type="Pfam" id="PF00221">
    <property type="entry name" value="Lyase_aromatic"/>
    <property type="match status" value="1"/>
</dbReference>
<evidence type="ECO:0000256" key="1">
    <source>
        <dbReference type="ARBA" id="ARBA00023239"/>
    </source>
</evidence>
<dbReference type="Proteomes" id="UP000694660">
    <property type="component" value="Unassembled WGS sequence"/>
</dbReference>
<organism evidence="4 5">
    <name type="scientific">Denitromonas iodatirespirans</name>
    <dbReference type="NCBI Taxonomy" id="2795389"/>
    <lineage>
        <taxon>Bacteria</taxon>
        <taxon>Pseudomonadati</taxon>
        <taxon>Pseudomonadota</taxon>
        <taxon>Betaproteobacteria</taxon>
        <taxon>Rhodocyclales</taxon>
        <taxon>Zoogloeaceae</taxon>
        <taxon>Denitromonas</taxon>
    </lineage>
</organism>
<keyword evidence="1 4" id="KW-0456">Lyase</keyword>
<dbReference type="Gene3D" id="1.20.200.10">
    <property type="entry name" value="Fumarase/aspartase (Central domain)"/>
    <property type="match status" value="1"/>
</dbReference>
<gene>
    <name evidence="4" type="ORF">I8J34_18795</name>
</gene>
<protein>
    <recommendedName>
        <fullName evidence="3">tyrosine ammonia-lyase</fullName>
        <ecNumber evidence="3">4.3.1.23</ecNumber>
    </recommendedName>
</protein>
<proteinExistence type="predicted"/>
<dbReference type="Gene3D" id="1.10.275.10">
    <property type="entry name" value="Fumarase/aspartase (N-terminal domain)"/>
    <property type="match status" value="1"/>
</dbReference>
<evidence type="ECO:0000313" key="5">
    <source>
        <dbReference type="Proteomes" id="UP000694660"/>
    </source>
</evidence>
<name>A0A944HA92_DENI1</name>
<dbReference type="AlphaFoldDB" id="A0A944HA92"/>
<dbReference type="InterPro" id="IPR022313">
    <property type="entry name" value="Phe/His_NH3-lyase_AS"/>
</dbReference>
<dbReference type="CDD" id="cd00332">
    <property type="entry name" value="PAL-HAL"/>
    <property type="match status" value="1"/>
</dbReference>
<evidence type="ECO:0000256" key="3">
    <source>
        <dbReference type="ARBA" id="ARBA00066365"/>
    </source>
</evidence>
<dbReference type="EC" id="4.3.1.23" evidence="3"/>
<accession>A0A944HA92</accession>
<evidence type="ECO:0000313" key="4">
    <source>
        <dbReference type="EMBL" id="MBT0963235.1"/>
    </source>
</evidence>
<dbReference type="InterPro" id="IPR008948">
    <property type="entry name" value="L-Aspartase-like"/>
</dbReference>
<dbReference type="InterPro" id="IPR024083">
    <property type="entry name" value="Fumarase/histidase_N"/>
</dbReference>
<dbReference type="InterPro" id="IPR001106">
    <property type="entry name" value="Aromatic_Lyase"/>
</dbReference>
<dbReference type="GO" id="GO:0052883">
    <property type="term" value="F:tyrosine ammonia-lyase activity"/>
    <property type="evidence" value="ECO:0007669"/>
    <property type="project" value="UniProtKB-EC"/>
</dbReference>